<reference evidence="7" key="2">
    <citation type="submission" date="2021-04" db="EMBL/GenBank/DDBJ databases">
        <authorList>
            <person name="Gilroy R."/>
        </authorList>
    </citation>
    <scope>NUCLEOTIDE SEQUENCE</scope>
    <source>
        <strain evidence="7">ChiSjej1B19-8411</strain>
    </source>
</reference>
<keyword evidence="4 6" id="KW-1133">Transmembrane helix</keyword>
<evidence type="ECO:0000256" key="2">
    <source>
        <dbReference type="ARBA" id="ARBA00022475"/>
    </source>
</evidence>
<proteinExistence type="predicted"/>
<comment type="caution">
    <text evidence="7">The sequence shown here is derived from an EMBL/GenBank/DDBJ whole genome shotgun (WGS) entry which is preliminary data.</text>
</comment>
<dbReference type="AlphaFoldDB" id="A0A9D1WJS4"/>
<protein>
    <submittedName>
        <fullName evidence="7">Lipopolysaccharide biosynthesis protein</fullName>
    </submittedName>
</protein>
<feature type="transmembrane region" description="Helical" evidence="6">
    <location>
        <begin position="388"/>
        <end position="407"/>
    </location>
</feature>
<feature type="transmembrane region" description="Helical" evidence="6">
    <location>
        <begin position="290"/>
        <end position="316"/>
    </location>
</feature>
<feature type="transmembrane region" description="Helical" evidence="6">
    <location>
        <begin position="21"/>
        <end position="39"/>
    </location>
</feature>
<keyword evidence="2" id="KW-1003">Cell membrane</keyword>
<gene>
    <name evidence="7" type="ORF">IAA45_11030</name>
</gene>
<keyword evidence="5 6" id="KW-0472">Membrane</keyword>
<dbReference type="Proteomes" id="UP000886817">
    <property type="component" value="Unassembled WGS sequence"/>
</dbReference>
<evidence type="ECO:0000313" key="8">
    <source>
        <dbReference type="Proteomes" id="UP000886817"/>
    </source>
</evidence>
<feature type="transmembrane region" description="Helical" evidence="6">
    <location>
        <begin position="83"/>
        <end position="103"/>
    </location>
</feature>
<dbReference type="PANTHER" id="PTHR30250:SF11">
    <property type="entry name" value="O-ANTIGEN TRANSPORTER-RELATED"/>
    <property type="match status" value="1"/>
</dbReference>
<evidence type="ECO:0000256" key="5">
    <source>
        <dbReference type="ARBA" id="ARBA00023136"/>
    </source>
</evidence>
<sequence length="432" mass="48615">MWRVKEQATDRQKFLWNMAGSMCNALSSMVLLTFVTRAAGSAKGGIFSLAFSTAQLLSTIGCFETRVIQATDVRQKYKFPVYLTFRLLTCLAMMAGAVGYVWFEGFQGEKAFVILLICFYKAVDSVSDSFQGLFQQRLRIDLSGRALATRVVFCTIVFGIVIFLTRNLTLASLLMVAACIFWFWFHDVRICPCFEKPGLAWDLPAMKGLFAECLPLCIGSFMINYVVNAPKYAIDAYWGDEIQNYYGFLVMPAFVINLFSLFVFRPLLTTLAINWNERKFKGFRSIVGKCVLWVLILTAGAVAGAYLLGIWFLNLFSGLHLDAYRMDLVLIMVGGGMNALIMLFYNVLAVMRRQYLVMGGYTVGFLCSLVISPVLVKRLEIRGAAAAYVIPMAVIVLVFLGITLFTYEKEKRVVSEKSDTRIRGTDRETDKD</sequence>
<evidence type="ECO:0000256" key="1">
    <source>
        <dbReference type="ARBA" id="ARBA00004651"/>
    </source>
</evidence>
<dbReference type="InterPro" id="IPR050833">
    <property type="entry name" value="Poly_Biosynth_Transport"/>
</dbReference>
<evidence type="ECO:0000256" key="4">
    <source>
        <dbReference type="ARBA" id="ARBA00022989"/>
    </source>
</evidence>
<accession>A0A9D1WJS4</accession>
<reference evidence="7" key="1">
    <citation type="journal article" date="2021" name="PeerJ">
        <title>Extensive microbial diversity within the chicken gut microbiome revealed by metagenomics and culture.</title>
        <authorList>
            <person name="Gilroy R."/>
            <person name="Ravi A."/>
            <person name="Getino M."/>
            <person name="Pursley I."/>
            <person name="Horton D.L."/>
            <person name="Alikhan N.F."/>
            <person name="Baker D."/>
            <person name="Gharbi K."/>
            <person name="Hall N."/>
            <person name="Watson M."/>
            <person name="Adriaenssens E.M."/>
            <person name="Foster-Nyarko E."/>
            <person name="Jarju S."/>
            <person name="Secka A."/>
            <person name="Antonio M."/>
            <person name="Oren A."/>
            <person name="Chaudhuri R.R."/>
            <person name="La Ragione R."/>
            <person name="Hildebrand F."/>
            <person name="Pallen M.J."/>
        </authorList>
    </citation>
    <scope>NUCLEOTIDE SEQUENCE</scope>
    <source>
        <strain evidence="7">ChiSjej1B19-8411</strain>
    </source>
</reference>
<dbReference type="GO" id="GO:0005886">
    <property type="term" value="C:plasma membrane"/>
    <property type="evidence" value="ECO:0007669"/>
    <property type="project" value="UniProtKB-SubCell"/>
</dbReference>
<feature type="transmembrane region" description="Helical" evidence="6">
    <location>
        <begin position="355"/>
        <end position="376"/>
    </location>
</feature>
<feature type="transmembrane region" description="Helical" evidence="6">
    <location>
        <begin position="109"/>
        <end position="126"/>
    </location>
</feature>
<evidence type="ECO:0000313" key="7">
    <source>
        <dbReference type="EMBL" id="HIX60229.1"/>
    </source>
</evidence>
<evidence type="ECO:0000256" key="6">
    <source>
        <dbReference type="SAM" id="Phobius"/>
    </source>
</evidence>
<comment type="subcellular location">
    <subcellularLocation>
        <location evidence="1">Cell membrane</location>
        <topology evidence="1">Multi-pass membrane protein</topology>
    </subcellularLocation>
</comment>
<feature type="transmembrane region" description="Helical" evidence="6">
    <location>
        <begin position="247"/>
        <end position="269"/>
    </location>
</feature>
<dbReference type="PANTHER" id="PTHR30250">
    <property type="entry name" value="PST FAMILY PREDICTED COLANIC ACID TRANSPORTER"/>
    <property type="match status" value="1"/>
</dbReference>
<feature type="transmembrane region" description="Helical" evidence="6">
    <location>
        <begin position="328"/>
        <end position="348"/>
    </location>
</feature>
<keyword evidence="3 6" id="KW-0812">Transmembrane</keyword>
<feature type="transmembrane region" description="Helical" evidence="6">
    <location>
        <begin position="170"/>
        <end position="188"/>
    </location>
</feature>
<feature type="transmembrane region" description="Helical" evidence="6">
    <location>
        <begin position="209"/>
        <end position="227"/>
    </location>
</feature>
<feature type="transmembrane region" description="Helical" evidence="6">
    <location>
        <begin position="45"/>
        <end position="63"/>
    </location>
</feature>
<feature type="transmembrane region" description="Helical" evidence="6">
    <location>
        <begin position="147"/>
        <end position="164"/>
    </location>
</feature>
<organism evidence="7 8">
    <name type="scientific">Candidatus Blautia gallistercoris</name>
    <dbReference type="NCBI Taxonomy" id="2838490"/>
    <lineage>
        <taxon>Bacteria</taxon>
        <taxon>Bacillati</taxon>
        <taxon>Bacillota</taxon>
        <taxon>Clostridia</taxon>
        <taxon>Lachnospirales</taxon>
        <taxon>Lachnospiraceae</taxon>
        <taxon>Blautia</taxon>
    </lineage>
</organism>
<dbReference type="EMBL" id="DXEX01000235">
    <property type="protein sequence ID" value="HIX60229.1"/>
    <property type="molecule type" value="Genomic_DNA"/>
</dbReference>
<name>A0A9D1WJS4_9FIRM</name>
<evidence type="ECO:0000256" key="3">
    <source>
        <dbReference type="ARBA" id="ARBA00022692"/>
    </source>
</evidence>